<evidence type="ECO:0000256" key="1">
    <source>
        <dbReference type="ARBA" id="ARBA00022679"/>
    </source>
</evidence>
<reference evidence="3 4" key="2">
    <citation type="journal article" date="2016" name="Genome Announc.">
        <title>Genome Sequence of a Gram-Positive Diazotroph, Paenibacillus durus Type Strain ATCC 35681.</title>
        <authorList>
            <person name="Halim M.A."/>
            <person name="Rahman A.Y."/>
            <person name="Sim K.S."/>
            <person name="Yam H.C."/>
            <person name="Rahim A.A."/>
            <person name="Ghazali A.H."/>
            <person name="Najimudin N."/>
        </authorList>
    </citation>
    <scope>NUCLEOTIDE SEQUENCE [LARGE SCALE GENOMIC DNA]</scope>
    <source>
        <strain evidence="3 4">ATCC 35681</strain>
    </source>
</reference>
<dbReference type="AlphaFoldDB" id="A0A0F7FFX0"/>
<organism evidence="3 4">
    <name type="scientific">Paenibacillus durus ATCC 35681</name>
    <dbReference type="NCBI Taxonomy" id="1333534"/>
    <lineage>
        <taxon>Bacteria</taxon>
        <taxon>Bacillati</taxon>
        <taxon>Bacillota</taxon>
        <taxon>Bacilli</taxon>
        <taxon>Bacillales</taxon>
        <taxon>Paenibacillaceae</taxon>
        <taxon>Paenibacillus</taxon>
    </lineage>
</organism>
<dbReference type="Pfam" id="PF20085">
    <property type="entry name" value="TGL"/>
    <property type="match status" value="1"/>
</dbReference>
<protein>
    <submittedName>
        <fullName evidence="3">Protein-glutamine gamma-glutamyltransferase</fullName>
    </submittedName>
</protein>
<sequence length="259" mass="28750">MSTLSAVEREVVEKKRRSPETYVYESPAALQFELNMRRRIVEAAIALDASGATFVPFETTRGNRNFWSRTSEGGLRLNNGVLPSDGINDIFRNGHLYAFECATAAVIVLYKGVLDALGEEVFNAYFNNLLLYDWQYDSDLQLTATNNREEAYPGDVQYFKNPDHAPDKPEWQGENAIVLGNGMYFGHGIGITTAAGIIAALNNERVPGSRTSAYLMDETFHPNFEYLRRLSAGRSLPSGAGSSRAYAVVARIGSHNFIF</sequence>
<evidence type="ECO:0000313" key="4">
    <source>
        <dbReference type="Proteomes" id="UP000034189"/>
    </source>
</evidence>
<evidence type="ECO:0000256" key="2">
    <source>
        <dbReference type="ARBA" id="ARBA00022969"/>
    </source>
</evidence>
<gene>
    <name evidence="3" type="ORF">VK70_03590</name>
</gene>
<accession>A0A0F7FFX0</accession>
<reference evidence="3 4" key="1">
    <citation type="submission" date="2015-03" db="EMBL/GenBank/DDBJ databases">
        <authorList>
            <person name="Abdul Halim M."/>
        </authorList>
    </citation>
    <scope>NUCLEOTIDE SEQUENCE [LARGE SCALE GENOMIC DNA]</scope>
    <source>
        <strain evidence="3 4">ATCC 35681</strain>
    </source>
</reference>
<evidence type="ECO:0000313" key="3">
    <source>
        <dbReference type="EMBL" id="AKG37578.1"/>
    </source>
</evidence>
<dbReference type="GO" id="GO:0030435">
    <property type="term" value="P:sporulation resulting in formation of a cellular spore"/>
    <property type="evidence" value="ECO:0007669"/>
    <property type="project" value="UniProtKB-KW"/>
</dbReference>
<dbReference type="OrthoDB" id="1845399at2"/>
<dbReference type="GO" id="GO:0003810">
    <property type="term" value="F:protein-glutamine gamma-glutamyltransferase activity"/>
    <property type="evidence" value="ECO:0007669"/>
    <property type="project" value="InterPro"/>
</dbReference>
<keyword evidence="2" id="KW-0749">Sporulation</keyword>
<name>A0A0F7FFX0_PAEDU</name>
<dbReference type="HAMAP" id="MF_00727">
    <property type="entry name" value="Tgl"/>
    <property type="match status" value="1"/>
</dbReference>
<dbReference type="InterPro" id="IPR020916">
    <property type="entry name" value="Gln_gamma-glutamylTfrase_bac"/>
</dbReference>
<proteinExistence type="inferred from homology"/>
<dbReference type="HOGENOM" id="CLU_088922_0_0_9"/>
<dbReference type="PATRIC" id="fig|1333534.5.peg.781"/>
<dbReference type="NCBIfam" id="NF002869">
    <property type="entry name" value="PRK03187.1"/>
    <property type="match status" value="1"/>
</dbReference>
<dbReference type="EMBL" id="CP011114">
    <property type="protein sequence ID" value="AKG37578.1"/>
    <property type="molecule type" value="Genomic_DNA"/>
</dbReference>
<dbReference type="Proteomes" id="UP000034189">
    <property type="component" value="Chromosome"/>
</dbReference>
<keyword evidence="1 3" id="KW-0808">Transferase</keyword>